<keyword evidence="2" id="KW-1133">Transmembrane helix</keyword>
<evidence type="ECO:0000313" key="4">
    <source>
        <dbReference type="Proteomes" id="UP001270362"/>
    </source>
</evidence>
<protein>
    <submittedName>
        <fullName evidence="3">Uncharacterized protein</fullName>
    </submittedName>
</protein>
<feature type="transmembrane region" description="Helical" evidence="2">
    <location>
        <begin position="67"/>
        <end position="87"/>
    </location>
</feature>
<feature type="region of interest" description="Disordered" evidence="1">
    <location>
        <begin position="1"/>
        <end position="47"/>
    </location>
</feature>
<keyword evidence="2" id="KW-0812">Transmembrane</keyword>
<reference evidence="3" key="1">
    <citation type="journal article" date="2023" name="Mol. Phylogenet. Evol.">
        <title>Genome-scale phylogeny and comparative genomics of the fungal order Sordariales.</title>
        <authorList>
            <person name="Hensen N."/>
            <person name="Bonometti L."/>
            <person name="Westerberg I."/>
            <person name="Brannstrom I.O."/>
            <person name="Guillou S."/>
            <person name="Cros-Aarteil S."/>
            <person name="Calhoun S."/>
            <person name="Haridas S."/>
            <person name="Kuo A."/>
            <person name="Mondo S."/>
            <person name="Pangilinan J."/>
            <person name="Riley R."/>
            <person name="LaButti K."/>
            <person name="Andreopoulos B."/>
            <person name="Lipzen A."/>
            <person name="Chen C."/>
            <person name="Yan M."/>
            <person name="Daum C."/>
            <person name="Ng V."/>
            <person name="Clum A."/>
            <person name="Steindorff A."/>
            <person name="Ohm R.A."/>
            <person name="Martin F."/>
            <person name="Silar P."/>
            <person name="Natvig D.O."/>
            <person name="Lalanne C."/>
            <person name="Gautier V."/>
            <person name="Ament-Velasquez S.L."/>
            <person name="Kruys A."/>
            <person name="Hutchinson M.I."/>
            <person name="Powell A.J."/>
            <person name="Barry K."/>
            <person name="Miller A.N."/>
            <person name="Grigoriev I.V."/>
            <person name="Debuchy R."/>
            <person name="Gladieux P."/>
            <person name="Hiltunen Thoren M."/>
            <person name="Johannesson H."/>
        </authorList>
    </citation>
    <scope>NUCLEOTIDE SEQUENCE</scope>
    <source>
        <strain evidence="3">CBS 314.62</strain>
    </source>
</reference>
<gene>
    <name evidence="3" type="ORF">B0T22DRAFT_436642</name>
</gene>
<reference evidence="3" key="2">
    <citation type="submission" date="2023-06" db="EMBL/GenBank/DDBJ databases">
        <authorList>
            <consortium name="Lawrence Berkeley National Laboratory"/>
            <person name="Haridas S."/>
            <person name="Hensen N."/>
            <person name="Bonometti L."/>
            <person name="Westerberg I."/>
            <person name="Brannstrom I.O."/>
            <person name="Guillou S."/>
            <person name="Cros-Aarteil S."/>
            <person name="Calhoun S."/>
            <person name="Kuo A."/>
            <person name="Mondo S."/>
            <person name="Pangilinan J."/>
            <person name="Riley R."/>
            <person name="Labutti K."/>
            <person name="Andreopoulos B."/>
            <person name="Lipzen A."/>
            <person name="Chen C."/>
            <person name="Yanf M."/>
            <person name="Daum C."/>
            <person name="Ng V."/>
            <person name="Clum A."/>
            <person name="Steindorff A."/>
            <person name="Ohm R."/>
            <person name="Martin F."/>
            <person name="Silar P."/>
            <person name="Natvig D."/>
            <person name="Lalanne C."/>
            <person name="Gautier V."/>
            <person name="Ament-Velasquez S.L."/>
            <person name="Kruys A."/>
            <person name="Hutchinson M.I."/>
            <person name="Powell A.J."/>
            <person name="Barry K."/>
            <person name="Miller A.N."/>
            <person name="Grigoriev I.V."/>
            <person name="Debuchy R."/>
            <person name="Gladieux P."/>
            <person name="Thoren M.H."/>
            <person name="Johannesson H."/>
        </authorList>
    </citation>
    <scope>NUCLEOTIDE SEQUENCE</scope>
    <source>
        <strain evidence="3">CBS 314.62</strain>
    </source>
</reference>
<evidence type="ECO:0000256" key="2">
    <source>
        <dbReference type="SAM" id="Phobius"/>
    </source>
</evidence>
<proteinExistence type="predicted"/>
<dbReference type="EMBL" id="JAULSO010000001">
    <property type="protein sequence ID" value="KAK3693462.1"/>
    <property type="molecule type" value="Genomic_DNA"/>
</dbReference>
<organism evidence="3 4">
    <name type="scientific">Podospora appendiculata</name>
    <dbReference type="NCBI Taxonomy" id="314037"/>
    <lineage>
        <taxon>Eukaryota</taxon>
        <taxon>Fungi</taxon>
        <taxon>Dikarya</taxon>
        <taxon>Ascomycota</taxon>
        <taxon>Pezizomycotina</taxon>
        <taxon>Sordariomycetes</taxon>
        <taxon>Sordariomycetidae</taxon>
        <taxon>Sordariales</taxon>
        <taxon>Podosporaceae</taxon>
        <taxon>Podospora</taxon>
    </lineage>
</organism>
<evidence type="ECO:0000313" key="3">
    <source>
        <dbReference type="EMBL" id="KAK3693462.1"/>
    </source>
</evidence>
<dbReference type="AlphaFoldDB" id="A0AAE1CGA0"/>
<feature type="compositionally biased region" description="Polar residues" evidence="1">
    <location>
        <begin position="22"/>
        <end position="38"/>
    </location>
</feature>
<keyword evidence="4" id="KW-1185">Reference proteome</keyword>
<evidence type="ECO:0000256" key="1">
    <source>
        <dbReference type="SAM" id="MobiDB-lite"/>
    </source>
</evidence>
<dbReference type="Proteomes" id="UP001270362">
    <property type="component" value="Unassembled WGS sequence"/>
</dbReference>
<accession>A0AAE1CGA0</accession>
<dbReference type="Pfam" id="PF11915">
    <property type="entry name" value="DUF3433"/>
    <property type="match status" value="1"/>
</dbReference>
<dbReference type="InterPro" id="IPR021840">
    <property type="entry name" value="DUF3433"/>
</dbReference>
<name>A0AAE1CGA0_9PEZI</name>
<sequence length="178" mass="19900">MEQESISPKAEKRESQPLEITPFSNSKAHLQRPTSTRTRTNRLKSHPKYPDFATSEWRPFFLAKTTLAALLVLFVVLVAGLGGLYGYSSQHGGLVPVAAKYHQLWKYGPNAEYCAKQLVAWHLLLSESEPIRALELDYFFQINIVALFSSAWARHWVVALAIASTLLLQAASTSRLAS</sequence>
<comment type="caution">
    <text evidence="3">The sequence shown here is derived from an EMBL/GenBank/DDBJ whole genome shotgun (WGS) entry which is preliminary data.</text>
</comment>
<keyword evidence="2" id="KW-0472">Membrane</keyword>